<dbReference type="SUPFAM" id="SSF81383">
    <property type="entry name" value="F-box domain"/>
    <property type="match status" value="1"/>
</dbReference>
<dbReference type="STRING" id="1314674.A0A0D7AZ43"/>
<proteinExistence type="predicted"/>
<feature type="domain" description="F-box" evidence="1">
    <location>
        <begin position="6"/>
        <end position="55"/>
    </location>
</feature>
<name>A0A0D7AZ43_9AGAR</name>
<dbReference type="OrthoDB" id="2745518at2759"/>
<reference evidence="2 3" key="1">
    <citation type="journal article" date="2015" name="Fungal Genet. Biol.">
        <title>Evolution of novel wood decay mechanisms in Agaricales revealed by the genome sequences of Fistulina hepatica and Cylindrobasidium torrendii.</title>
        <authorList>
            <person name="Floudas D."/>
            <person name="Held B.W."/>
            <person name="Riley R."/>
            <person name="Nagy L.G."/>
            <person name="Koehler G."/>
            <person name="Ransdell A.S."/>
            <person name="Younus H."/>
            <person name="Chow J."/>
            <person name="Chiniquy J."/>
            <person name="Lipzen A."/>
            <person name="Tritt A."/>
            <person name="Sun H."/>
            <person name="Haridas S."/>
            <person name="LaButti K."/>
            <person name="Ohm R.A."/>
            <person name="Kues U."/>
            <person name="Blanchette R.A."/>
            <person name="Grigoriev I.V."/>
            <person name="Minto R.E."/>
            <person name="Hibbett D.S."/>
        </authorList>
    </citation>
    <scope>NUCLEOTIDE SEQUENCE [LARGE SCALE GENOMIC DNA]</scope>
    <source>
        <strain evidence="2 3">FP15055 ss-10</strain>
    </source>
</reference>
<evidence type="ECO:0000313" key="2">
    <source>
        <dbReference type="EMBL" id="KIY63487.1"/>
    </source>
</evidence>
<dbReference type="InterPro" id="IPR036047">
    <property type="entry name" value="F-box-like_dom_sf"/>
</dbReference>
<accession>A0A0D7AZ43</accession>
<keyword evidence="3" id="KW-1185">Reference proteome</keyword>
<dbReference type="Pfam" id="PF00646">
    <property type="entry name" value="F-box"/>
    <property type="match status" value="1"/>
</dbReference>
<protein>
    <recommendedName>
        <fullName evidence="1">F-box domain-containing protein</fullName>
    </recommendedName>
</protein>
<dbReference type="InterPro" id="IPR001810">
    <property type="entry name" value="F-box_dom"/>
</dbReference>
<dbReference type="AlphaFoldDB" id="A0A0D7AZ43"/>
<sequence length="496" mass="56253">MTFFRTTTLESLPDDVLQNILEQCPDFKTHSTATLVCKRLHRITEHHPKSIAKAIATRLIGEALPQAIRVARYRKMMLDSGVYTFNDREEPIPAEVDMNAVLETDEEGILTIEEKQVITRLAWCLEVLEDAFSWRHRDRKSFTSVLSNSESFKFRKALLRVALYCAIFSPSHLVDVAIRDMYERDPIESLKGVPIQAVDNCDKARRASLASFASQDLLEMLPVVEFLADLGTWMAKLYISPRGLRVTTGPLSIALAFQSHLVSNTFGKASHCHDWISVEGKWGDIDSSAICDVLYRTNNTTSDMFLTNVLLDVLEGRQGVKSPPERTGLHTLRGLDLILNSVDISSEQCVRCKASETLLCDNWAYAGGMEDFDMHRLATHLPGILSKIYSVTYDLFIEHQSLDEAEPYVFRALMLELMDEDSIQAEWEDIYEDDLLCTTCLESFLKAHLHLWLRLKQVSRGDPIREDCLLGYECQKMRSAAHAAEFNHLCPPTENA</sequence>
<dbReference type="Proteomes" id="UP000054007">
    <property type="component" value="Unassembled WGS sequence"/>
</dbReference>
<dbReference type="PROSITE" id="PS50181">
    <property type="entry name" value="FBOX"/>
    <property type="match status" value="1"/>
</dbReference>
<evidence type="ECO:0000259" key="1">
    <source>
        <dbReference type="PROSITE" id="PS50181"/>
    </source>
</evidence>
<gene>
    <name evidence="2" type="ORF">CYLTODRAFT_493863</name>
</gene>
<organism evidence="2 3">
    <name type="scientific">Cylindrobasidium torrendii FP15055 ss-10</name>
    <dbReference type="NCBI Taxonomy" id="1314674"/>
    <lineage>
        <taxon>Eukaryota</taxon>
        <taxon>Fungi</taxon>
        <taxon>Dikarya</taxon>
        <taxon>Basidiomycota</taxon>
        <taxon>Agaricomycotina</taxon>
        <taxon>Agaricomycetes</taxon>
        <taxon>Agaricomycetidae</taxon>
        <taxon>Agaricales</taxon>
        <taxon>Marasmiineae</taxon>
        <taxon>Physalacriaceae</taxon>
        <taxon>Cylindrobasidium</taxon>
    </lineage>
</organism>
<evidence type="ECO:0000313" key="3">
    <source>
        <dbReference type="Proteomes" id="UP000054007"/>
    </source>
</evidence>
<dbReference type="EMBL" id="KN880692">
    <property type="protein sequence ID" value="KIY63487.1"/>
    <property type="molecule type" value="Genomic_DNA"/>
</dbReference>